<dbReference type="STRING" id="4577.A0A1D6ED96"/>
<dbReference type="Pfam" id="PF02902">
    <property type="entry name" value="Peptidase_C48"/>
    <property type="match status" value="1"/>
</dbReference>
<dbReference type="GO" id="GO:0006508">
    <property type="term" value="P:proteolysis"/>
    <property type="evidence" value="ECO:0007669"/>
    <property type="project" value="UniProtKB-KW"/>
</dbReference>
<evidence type="ECO:0000256" key="5">
    <source>
        <dbReference type="SAM" id="MobiDB-lite"/>
    </source>
</evidence>
<dbReference type="PANTHER" id="PTHR12606:SF155">
    <property type="entry name" value="OS04G0316900 PROTEIN"/>
    <property type="match status" value="1"/>
</dbReference>
<dbReference type="SMR" id="A0A1D6ED96"/>
<feature type="compositionally biased region" description="Polar residues" evidence="5">
    <location>
        <begin position="52"/>
        <end position="66"/>
    </location>
</feature>
<dbReference type="ExpressionAtlas" id="A0A1D6ED96">
    <property type="expression patterns" value="baseline"/>
</dbReference>
<dbReference type="EMBL" id="CM007648">
    <property type="protein sequence ID" value="ONM18264.1"/>
    <property type="molecule type" value="Genomic_DNA"/>
</dbReference>
<evidence type="ECO:0000313" key="7">
    <source>
        <dbReference type="EMBL" id="ONM18264.1"/>
    </source>
</evidence>
<dbReference type="AlphaFoldDB" id="A0A1D6ED96"/>
<keyword evidence="3" id="KW-0378">Hydrolase</keyword>
<dbReference type="PANTHER" id="PTHR12606">
    <property type="entry name" value="SENTRIN/SUMO-SPECIFIC PROTEASE"/>
    <property type="match status" value="1"/>
</dbReference>
<protein>
    <recommendedName>
        <fullName evidence="6">Ubiquitin-like protease family profile domain-containing protein</fullName>
    </recommendedName>
</protein>
<feature type="region of interest" description="Disordered" evidence="5">
    <location>
        <begin position="1"/>
        <end position="28"/>
    </location>
</feature>
<dbReference type="InParanoid" id="A0A1D6ED96"/>
<comment type="similarity">
    <text evidence="1">Belongs to the peptidase C48 family.</text>
</comment>
<evidence type="ECO:0000256" key="1">
    <source>
        <dbReference type="ARBA" id="ARBA00005234"/>
    </source>
</evidence>
<dbReference type="SUPFAM" id="SSF54001">
    <property type="entry name" value="Cysteine proteinases"/>
    <property type="match status" value="1"/>
</dbReference>
<evidence type="ECO:0000256" key="2">
    <source>
        <dbReference type="ARBA" id="ARBA00022670"/>
    </source>
</evidence>
<feature type="compositionally biased region" description="Low complexity" evidence="5">
    <location>
        <begin position="11"/>
        <end position="20"/>
    </location>
</feature>
<dbReference type="PROSITE" id="PS50600">
    <property type="entry name" value="ULP_PROTEASE"/>
    <property type="match status" value="1"/>
</dbReference>
<feature type="domain" description="Ubiquitin-like protease family profile" evidence="6">
    <location>
        <begin position="177"/>
        <end position="369"/>
    </location>
</feature>
<reference evidence="7" key="1">
    <citation type="submission" date="2015-12" db="EMBL/GenBank/DDBJ databases">
        <title>Update maize B73 reference genome by single molecule sequencing technologies.</title>
        <authorList>
            <consortium name="Maize Genome Sequencing Project"/>
            <person name="Ware D."/>
        </authorList>
    </citation>
    <scope>NUCLEOTIDE SEQUENCE [LARGE SCALE GENOMIC DNA]</scope>
    <source>
        <tissue evidence="7">Seedling</tissue>
    </source>
</reference>
<dbReference type="GO" id="GO:0008234">
    <property type="term" value="F:cysteine-type peptidase activity"/>
    <property type="evidence" value="ECO:0007669"/>
    <property type="project" value="UniProtKB-KW"/>
</dbReference>
<accession>A0A1D6ED96</accession>
<dbReference type="InterPro" id="IPR038765">
    <property type="entry name" value="Papain-like_cys_pep_sf"/>
</dbReference>
<feature type="region of interest" description="Disordered" evidence="5">
    <location>
        <begin position="46"/>
        <end position="66"/>
    </location>
</feature>
<gene>
    <name evidence="7" type="ORF">ZEAMMB73_Zm00001d004065</name>
</gene>
<proteinExistence type="inferred from homology"/>
<keyword evidence="2" id="KW-0645">Protease</keyword>
<dbReference type="InterPro" id="IPR003653">
    <property type="entry name" value="Peptidase_C48_C"/>
</dbReference>
<name>A0A1D6ED96_MAIZE</name>
<evidence type="ECO:0000256" key="4">
    <source>
        <dbReference type="ARBA" id="ARBA00022807"/>
    </source>
</evidence>
<keyword evidence="4" id="KW-0788">Thiol protease</keyword>
<sequence>MTPMTKLAMQSCPRPWSSSSRTRRSRPRFLDSAPARCRIVATATAGPPSATRAANRTTGLRNSGSRACTSTSVVRQHKASRRVFSSTTKKTQLKRKKKNMVKKMFIYMKACASSTDMRLRLLLLRDQFVFYCKRFSFHLTTVLFLDYICTDADLALIDWIKEIPCEPRVEVVLIDDACVERKWIECLFQPGAYLGDEVIDCYINLIKTTQQLKCRSRGRVHIENAFQFNFLKRDGDVKTKTDELYPITDMAQICSAERRVLLYLDHDMVFIPINIRGTHWYLAVINARNMEIQVLDSLGTTFDRNDLTDSIKGLQRQIDMVSQRKDLKDHRWPNLQVASWPLREIDMGYAKQTDGSSCGLFLLNYIEYWTGDELSDSFTQDDMSHFRKKLAAILLSSYMNKRRGYPIYKYDKEVHTGSPSDVEILDSPTNHKKRKLLHVLDNSEVLMPWKFNGCYALFVIDHGKKHVTFIDFAPIQDWCKHMPYKRFAEAIIIASKKYKIAYSKKRTGWTEDIFKWQHTIQPGVPIDLKEYFLRTIFLAISFFFYDFHCI</sequence>
<dbReference type="Gene3D" id="3.40.395.10">
    <property type="entry name" value="Adenoviral Proteinase, Chain A"/>
    <property type="match status" value="1"/>
</dbReference>
<evidence type="ECO:0000259" key="6">
    <source>
        <dbReference type="PROSITE" id="PS50600"/>
    </source>
</evidence>
<organism evidence="7">
    <name type="scientific">Zea mays</name>
    <name type="common">Maize</name>
    <dbReference type="NCBI Taxonomy" id="4577"/>
    <lineage>
        <taxon>Eukaryota</taxon>
        <taxon>Viridiplantae</taxon>
        <taxon>Streptophyta</taxon>
        <taxon>Embryophyta</taxon>
        <taxon>Tracheophyta</taxon>
        <taxon>Spermatophyta</taxon>
        <taxon>Magnoliopsida</taxon>
        <taxon>Liliopsida</taxon>
        <taxon>Poales</taxon>
        <taxon>Poaceae</taxon>
        <taxon>PACMAD clade</taxon>
        <taxon>Panicoideae</taxon>
        <taxon>Andropogonodae</taxon>
        <taxon>Andropogoneae</taxon>
        <taxon>Tripsacinae</taxon>
        <taxon>Zea</taxon>
    </lineage>
</organism>
<evidence type="ECO:0000256" key="3">
    <source>
        <dbReference type="ARBA" id="ARBA00022801"/>
    </source>
</evidence>